<gene>
    <name evidence="3" type="ORF">AXG93_2053s1020</name>
    <name evidence="2" type="ORF">Mp_7g15750</name>
</gene>
<evidence type="ECO:0000256" key="1">
    <source>
        <dbReference type="SAM" id="MobiDB-lite"/>
    </source>
</evidence>
<reference evidence="5" key="3">
    <citation type="journal article" date="2020" name="Curr. Biol.">
        <title>Chromatin organization in early land plants reveals an ancestral association between H3K27me3, transposons, and constitutive heterochromatin.</title>
        <authorList>
            <person name="Montgomery S.A."/>
            <person name="Tanizawa Y."/>
            <person name="Galik B."/>
            <person name="Wang N."/>
            <person name="Ito T."/>
            <person name="Mochizuki T."/>
            <person name="Akimcheva S."/>
            <person name="Bowman J.L."/>
            <person name="Cognat V."/>
            <person name="Marechal-Drouard L."/>
            <person name="Ekker H."/>
            <person name="Hong S.F."/>
            <person name="Kohchi T."/>
            <person name="Lin S.S."/>
            <person name="Liu L.D."/>
            <person name="Nakamura Y."/>
            <person name="Valeeva L.R."/>
            <person name="Shakirov E.V."/>
            <person name="Shippen D.E."/>
            <person name="Wei W.L."/>
            <person name="Yagura M."/>
            <person name="Yamaoka S."/>
            <person name="Yamato K.T."/>
            <person name="Liu C."/>
            <person name="Berger F."/>
        </authorList>
    </citation>
    <scope>NUCLEOTIDE SEQUENCE [LARGE SCALE GENOMIC DNA]</scope>
    <source>
        <strain evidence="5">Tak-1</strain>
    </source>
</reference>
<evidence type="ECO:0000313" key="4">
    <source>
        <dbReference type="Proteomes" id="UP000077202"/>
    </source>
</evidence>
<evidence type="ECO:0000313" key="5">
    <source>
        <dbReference type="Proteomes" id="UP001162541"/>
    </source>
</evidence>
<dbReference type="EMBL" id="LVLJ01002860">
    <property type="protein sequence ID" value="OAE23331.1"/>
    <property type="molecule type" value="Genomic_DNA"/>
</dbReference>
<dbReference type="Proteomes" id="UP000077202">
    <property type="component" value="Unassembled WGS sequence"/>
</dbReference>
<evidence type="ECO:0000313" key="3">
    <source>
        <dbReference type="EMBL" id="OAE23331.1"/>
    </source>
</evidence>
<feature type="region of interest" description="Disordered" evidence="1">
    <location>
        <begin position="1"/>
        <end position="30"/>
    </location>
</feature>
<sequence length="67" mass="7235">MKKYLSGQPSAQNGGGDEENAGDEGLCQLETPNNCVQGEKVTTDSDTEDNAFTFRRMGSTAARLYQT</sequence>
<accession>A0A176VSK6</accession>
<dbReference type="Proteomes" id="UP001162541">
    <property type="component" value="Chromosome 7"/>
</dbReference>
<keyword evidence="4" id="KW-1185">Reference proteome</keyword>
<dbReference type="AlphaFoldDB" id="A0A176VSK6"/>
<evidence type="ECO:0000313" key="2">
    <source>
        <dbReference type="EMBL" id="BBN17614.1"/>
    </source>
</evidence>
<proteinExistence type="predicted"/>
<reference evidence="3 4" key="1">
    <citation type="submission" date="2016-03" db="EMBL/GenBank/DDBJ databases">
        <title>Mechanisms controlling the formation of the plant cell surface in tip-growing cells are functionally conserved among land plants.</title>
        <authorList>
            <person name="Honkanen S."/>
            <person name="Jones V.A."/>
            <person name="Morieri G."/>
            <person name="Champion C."/>
            <person name="Hetherington A.J."/>
            <person name="Kelly S."/>
            <person name="Saint-Marcoux D."/>
            <person name="Proust H."/>
            <person name="Prescott H."/>
            <person name="Dolan L."/>
        </authorList>
    </citation>
    <scope>NUCLEOTIDE SEQUENCE [LARGE SCALE GENOMIC DNA]</scope>
    <source>
        <strain evidence="4">cv. Tak-1 and cv. Tak-2</strain>
        <tissue evidence="3">Whole gametophyte</tissue>
    </source>
</reference>
<protein>
    <submittedName>
        <fullName evidence="3">Uncharacterized protein</fullName>
    </submittedName>
</protein>
<reference evidence="2" key="2">
    <citation type="journal article" date="2019" name="Curr. Biol.">
        <title>Chromatin organization in early land plants reveals an ancestral association between H3K27me3, transposons, and constitutive heterochromatin.</title>
        <authorList>
            <person name="Montgomery S.A."/>
            <person name="Tanizawa Y."/>
            <person name="Galik B."/>
            <person name="Wang N."/>
            <person name="Ito T."/>
            <person name="Mochizuki T."/>
            <person name="Akimcheva S."/>
            <person name="Bowman J."/>
            <person name="Cognat V."/>
            <person name="Drouard L."/>
            <person name="Ekker H."/>
            <person name="Houng S."/>
            <person name="Kohchi T."/>
            <person name="Lin S."/>
            <person name="Liu L.D."/>
            <person name="Nakamura Y."/>
            <person name="Valeeva L.R."/>
            <person name="Shakirov E.V."/>
            <person name="Shippen D.E."/>
            <person name="Wei W."/>
            <person name="Yagura M."/>
            <person name="Yamaoka S."/>
            <person name="Yamato K.T."/>
            <person name="Liu C."/>
            <person name="Berger F."/>
        </authorList>
    </citation>
    <scope>NUCLEOTIDE SEQUENCE [LARGE SCALE GENOMIC DNA]</scope>
    <source>
        <strain evidence="2">Tak-1</strain>
    </source>
</reference>
<dbReference type="EMBL" id="AP019872">
    <property type="protein sequence ID" value="BBN17614.1"/>
    <property type="molecule type" value="Genomic_DNA"/>
</dbReference>
<name>A0A176VSK6_MARPO</name>
<organism evidence="3 4">
    <name type="scientific">Marchantia polymorpha subsp. ruderalis</name>
    <dbReference type="NCBI Taxonomy" id="1480154"/>
    <lineage>
        <taxon>Eukaryota</taxon>
        <taxon>Viridiplantae</taxon>
        <taxon>Streptophyta</taxon>
        <taxon>Embryophyta</taxon>
        <taxon>Marchantiophyta</taxon>
        <taxon>Marchantiopsida</taxon>
        <taxon>Marchantiidae</taxon>
        <taxon>Marchantiales</taxon>
        <taxon>Marchantiaceae</taxon>
        <taxon>Marchantia</taxon>
    </lineage>
</organism>